<evidence type="ECO:0000259" key="1">
    <source>
        <dbReference type="PROSITE" id="PS50878"/>
    </source>
</evidence>
<keyword evidence="3" id="KW-1185">Reference proteome</keyword>
<dbReference type="OrthoDB" id="4097129at2759"/>
<proteinExistence type="predicted"/>
<dbReference type="AlphaFoldDB" id="A0A9W7DJ52"/>
<dbReference type="Pfam" id="PF00078">
    <property type="entry name" value="RVT_1"/>
    <property type="match status" value="1"/>
</dbReference>
<accession>A0A9W7DJ52</accession>
<name>A0A9W7DJ52_AMBMO</name>
<dbReference type="SUPFAM" id="SSF56672">
    <property type="entry name" value="DNA/RNA polymerases"/>
    <property type="match status" value="1"/>
</dbReference>
<dbReference type="InterPro" id="IPR000477">
    <property type="entry name" value="RT_dom"/>
</dbReference>
<feature type="domain" description="Reverse transcriptase" evidence="1">
    <location>
        <begin position="1"/>
        <end position="151"/>
    </location>
</feature>
<gene>
    <name evidence="2" type="ORF">Amon01_000659600</name>
</gene>
<protein>
    <submittedName>
        <fullName evidence="2">Unnamed protein product</fullName>
    </submittedName>
</protein>
<dbReference type="PANTHER" id="PTHR31635:SF196">
    <property type="entry name" value="REVERSE TRANSCRIPTASE DOMAIN-CONTAINING PROTEIN-RELATED"/>
    <property type="match status" value="1"/>
</dbReference>
<evidence type="ECO:0000313" key="3">
    <source>
        <dbReference type="Proteomes" id="UP001165063"/>
    </source>
</evidence>
<evidence type="ECO:0000313" key="2">
    <source>
        <dbReference type="EMBL" id="GMG42496.1"/>
    </source>
</evidence>
<dbReference type="Proteomes" id="UP001165063">
    <property type="component" value="Unassembled WGS sequence"/>
</dbReference>
<comment type="caution">
    <text evidence="2">The sequence shown here is derived from an EMBL/GenBank/DDBJ whole genome shotgun (WGS) entry which is preliminary data.</text>
</comment>
<reference evidence="2" key="1">
    <citation type="submission" date="2023-04" db="EMBL/GenBank/DDBJ databases">
        <title>Ambrosiozyma monospora NBRC 1965.</title>
        <authorList>
            <person name="Ichikawa N."/>
            <person name="Sato H."/>
            <person name="Tonouchi N."/>
        </authorList>
    </citation>
    <scope>NUCLEOTIDE SEQUENCE</scope>
    <source>
        <strain evidence="2">NBRC 1965</strain>
    </source>
</reference>
<dbReference type="PROSITE" id="PS50878">
    <property type="entry name" value="RT_POL"/>
    <property type="match status" value="1"/>
</dbReference>
<organism evidence="2 3">
    <name type="scientific">Ambrosiozyma monospora</name>
    <name type="common">Yeast</name>
    <name type="synonym">Endomycopsis monosporus</name>
    <dbReference type="NCBI Taxonomy" id="43982"/>
    <lineage>
        <taxon>Eukaryota</taxon>
        <taxon>Fungi</taxon>
        <taxon>Dikarya</taxon>
        <taxon>Ascomycota</taxon>
        <taxon>Saccharomycotina</taxon>
        <taxon>Pichiomycetes</taxon>
        <taxon>Pichiales</taxon>
        <taxon>Pichiaceae</taxon>
        <taxon>Ambrosiozyma</taxon>
    </lineage>
</organism>
<dbReference type="PANTHER" id="PTHR31635">
    <property type="entry name" value="REVERSE TRANSCRIPTASE DOMAIN-CONTAINING PROTEIN-RELATED"/>
    <property type="match status" value="1"/>
</dbReference>
<dbReference type="EMBL" id="BSXU01004287">
    <property type="protein sequence ID" value="GMG42496.1"/>
    <property type="molecule type" value="Genomic_DNA"/>
</dbReference>
<dbReference type="InterPro" id="IPR043502">
    <property type="entry name" value="DNA/RNA_pol_sf"/>
</dbReference>
<sequence>MPPKIINAIMLIVSQQQGQVYVNNFLGSTFSISQGLRQGDPLSPLLFALVMDPLNRKVSTSLEGINTDEGLLQLKMILMADDVIATVADEKDAATFHELISEFGNISNLRLNPSKSIAYGTVGAHNTVIKNWDIPIKRTSDNHFSYLGVPLNKVNWDLKLNQLVNRIPPLGDKSMEVRALYINTYVKGSPSQSPNSKHPLG</sequence>